<dbReference type="InterPro" id="IPR017469">
    <property type="entry name" value="PEP-CTERM_FemAB-rel"/>
</dbReference>
<protein>
    <submittedName>
        <fullName evidence="2">FemAB-related protein (PEP-CTERM system-associated)</fullName>
    </submittedName>
</protein>
<comment type="caution">
    <text evidence="2">The sequence shown here is derived from an EMBL/GenBank/DDBJ whole genome shotgun (WGS) entry which is preliminary data.</text>
</comment>
<evidence type="ECO:0000259" key="1">
    <source>
        <dbReference type="Pfam" id="PF13480"/>
    </source>
</evidence>
<dbReference type="Proteomes" id="UP000232587">
    <property type="component" value="Unassembled WGS sequence"/>
</dbReference>
<dbReference type="InterPro" id="IPR016181">
    <property type="entry name" value="Acyl_CoA_acyltransferase"/>
</dbReference>
<dbReference type="InterPro" id="IPR050644">
    <property type="entry name" value="PG_Glycine_Bridge_Synth"/>
</dbReference>
<dbReference type="OrthoDB" id="9773932at2"/>
<organism evidence="2 3">
    <name type="scientific">Novosphingobium kunmingense</name>
    <dbReference type="NCBI Taxonomy" id="1211806"/>
    <lineage>
        <taxon>Bacteria</taxon>
        <taxon>Pseudomonadati</taxon>
        <taxon>Pseudomonadota</taxon>
        <taxon>Alphaproteobacteria</taxon>
        <taxon>Sphingomonadales</taxon>
        <taxon>Sphingomonadaceae</taxon>
        <taxon>Novosphingobium</taxon>
    </lineage>
</organism>
<dbReference type="InterPro" id="IPR038740">
    <property type="entry name" value="BioF2-like_GNAT_dom"/>
</dbReference>
<gene>
    <name evidence="2" type="ORF">B0I00_0795</name>
</gene>
<evidence type="ECO:0000313" key="2">
    <source>
        <dbReference type="EMBL" id="PKB25593.1"/>
    </source>
</evidence>
<dbReference type="AlphaFoldDB" id="A0A2N0I335"/>
<evidence type="ECO:0000313" key="3">
    <source>
        <dbReference type="Proteomes" id="UP000232587"/>
    </source>
</evidence>
<sequence>MNAPFRPQTATVRPVDLGLSLEQARIEGFVAVQPDGTAFHRPAWLGAVARGTGNRALALIAERDDELCGYLPLIDVRSPLFGRALVSSGFAIGGGILASDRAVADTILAAAEAFALAQGATSLELRGGVLPAARAGWSVRGDAHSGFVRGLADDDEAQLAAIPRKQRAEVRKGLTEDLVVTVGRDWADRRAHYAVYAESVRNLGTPVFPRRLFAEVLDAFGGDADVLTVWHRTTPIASVLSLYHQGAVMPYWGGGTPAARSLRANDRMYYELMLHARRRGCDRFDFGRSKTGSGAHAFKRNWGFEAEPLRYATWTAPGTRGRNIDPTSDSHNASIALWKRMPLGIANLVGPWIARGLG</sequence>
<dbReference type="NCBIfam" id="TIGR03019">
    <property type="entry name" value="pepcterm_femAB"/>
    <property type="match status" value="1"/>
</dbReference>
<dbReference type="Pfam" id="PF13480">
    <property type="entry name" value="Acetyltransf_6"/>
    <property type="match status" value="1"/>
</dbReference>
<reference evidence="2 3" key="1">
    <citation type="submission" date="2017-11" db="EMBL/GenBank/DDBJ databases">
        <title>Genomic Encyclopedia of Type Strains, Phase III (KMG-III): the genomes of soil and plant-associated and newly described type strains.</title>
        <authorList>
            <person name="Whitman W."/>
        </authorList>
    </citation>
    <scope>NUCLEOTIDE SEQUENCE [LARGE SCALE GENOMIC DNA]</scope>
    <source>
        <strain evidence="2 3">CGMCC 1.12274</strain>
    </source>
</reference>
<name>A0A2N0I335_9SPHN</name>
<accession>A0A2N0I335</accession>
<feature type="domain" description="BioF2-like acetyltransferase" evidence="1">
    <location>
        <begin position="167"/>
        <end position="300"/>
    </location>
</feature>
<dbReference type="PANTHER" id="PTHR36174:SF1">
    <property type="entry name" value="LIPID II:GLYCINE GLYCYLTRANSFERASE"/>
    <property type="match status" value="1"/>
</dbReference>
<proteinExistence type="predicted"/>
<dbReference type="EMBL" id="PHUF01000002">
    <property type="protein sequence ID" value="PKB25593.1"/>
    <property type="molecule type" value="Genomic_DNA"/>
</dbReference>
<dbReference type="PANTHER" id="PTHR36174">
    <property type="entry name" value="LIPID II:GLYCINE GLYCYLTRANSFERASE"/>
    <property type="match status" value="1"/>
</dbReference>
<dbReference type="RefSeq" id="WP_100866017.1">
    <property type="nucleotide sequence ID" value="NZ_PHUF01000002.1"/>
</dbReference>
<dbReference type="Gene3D" id="3.40.630.30">
    <property type="match status" value="1"/>
</dbReference>
<keyword evidence="3" id="KW-1185">Reference proteome</keyword>
<dbReference type="SUPFAM" id="SSF55729">
    <property type="entry name" value="Acyl-CoA N-acyltransferases (Nat)"/>
    <property type="match status" value="1"/>
</dbReference>